<dbReference type="AlphaFoldDB" id="A0A4S4EC74"/>
<dbReference type="Proteomes" id="UP000306102">
    <property type="component" value="Unassembled WGS sequence"/>
</dbReference>
<dbReference type="PANTHER" id="PTHR47969">
    <property type="entry name" value="CHROMOSOME-ASSOCIATED KINESIN KIF4A-RELATED"/>
    <property type="match status" value="1"/>
</dbReference>
<keyword evidence="2" id="KW-0472">Membrane</keyword>
<keyword evidence="2" id="KW-1133">Transmembrane helix</keyword>
<keyword evidence="5" id="KW-1185">Reference proteome</keyword>
<comment type="caution">
    <text evidence="4">The sequence shown here is derived from an EMBL/GenBank/DDBJ whole genome shotgun (WGS) entry which is preliminary data.</text>
</comment>
<reference evidence="4 5" key="1">
    <citation type="journal article" date="2018" name="Proc. Natl. Acad. Sci. U.S.A.">
        <title>Draft genome sequence of Camellia sinensis var. sinensis provides insights into the evolution of the tea genome and tea quality.</title>
        <authorList>
            <person name="Wei C."/>
            <person name="Yang H."/>
            <person name="Wang S."/>
            <person name="Zhao J."/>
            <person name="Liu C."/>
            <person name="Gao L."/>
            <person name="Xia E."/>
            <person name="Lu Y."/>
            <person name="Tai Y."/>
            <person name="She G."/>
            <person name="Sun J."/>
            <person name="Cao H."/>
            <person name="Tong W."/>
            <person name="Gao Q."/>
            <person name="Li Y."/>
            <person name="Deng W."/>
            <person name="Jiang X."/>
            <person name="Wang W."/>
            <person name="Chen Q."/>
            <person name="Zhang S."/>
            <person name="Li H."/>
            <person name="Wu J."/>
            <person name="Wang P."/>
            <person name="Li P."/>
            <person name="Shi C."/>
            <person name="Zheng F."/>
            <person name="Jian J."/>
            <person name="Huang B."/>
            <person name="Shan D."/>
            <person name="Shi M."/>
            <person name="Fang C."/>
            <person name="Yue Y."/>
            <person name="Li F."/>
            <person name="Li D."/>
            <person name="Wei S."/>
            <person name="Han B."/>
            <person name="Jiang C."/>
            <person name="Yin Y."/>
            <person name="Xia T."/>
            <person name="Zhang Z."/>
            <person name="Bennetzen J.L."/>
            <person name="Zhao S."/>
            <person name="Wan X."/>
        </authorList>
    </citation>
    <scope>NUCLEOTIDE SEQUENCE [LARGE SCALE GENOMIC DNA]</scope>
    <source>
        <strain evidence="5">cv. Shuchazao</strain>
        <tissue evidence="4">Leaf</tissue>
    </source>
</reference>
<dbReference type="InterPro" id="IPR027640">
    <property type="entry name" value="Kinesin-like_fam"/>
</dbReference>
<dbReference type="InterPro" id="IPR027417">
    <property type="entry name" value="P-loop_NTPase"/>
</dbReference>
<dbReference type="GO" id="GO:0051231">
    <property type="term" value="P:spindle elongation"/>
    <property type="evidence" value="ECO:0007669"/>
    <property type="project" value="TreeGrafter"/>
</dbReference>
<dbReference type="GO" id="GO:0005875">
    <property type="term" value="C:microtubule associated complex"/>
    <property type="evidence" value="ECO:0007669"/>
    <property type="project" value="TreeGrafter"/>
</dbReference>
<dbReference type="Gene3D" id="3.40.850.10">
    <property type="entry name" value="Kinesin motor domain"/>
    <property type="match status" value="1"/>
</dbReference>
<protein>
    <recommendedName>
        <fullName evidence="3">POLQ-like helical domain-containing protein</fullName>
    </recommendedName>
</protein>
<dbReference type="SUPFAM" id="SSF52540">
    <property type="entry name" value="P-loop containing nucleoside triphosphate hydrolases"/>
    <property type="match status" value="1"/>
</dbReference>
<organism evidence="4 5">
    <name type="scientific">Camellia sinensis var. sinensis</name>
    <name type="common">China tea</name>
    <dbReference type="NCBI Taxonomy" id="542762"/>
    <lineage>
        <taxon>Eukaryota</taxon>
        <taxon>Viridiplantae</taxon>
        <taxon>Streptophyta</taxon>
        <taxon>Embryophyta</taxon>
        <taxon>Tracheophyta</taxon>
        <taxon>Spermatophyta</taxon>
        <taxon>Magnoliopsida</taxon>
        <taxon>eudicotyledons</taxon>
        <taxon>Gunneridae</taxon>
        <taxon>Pentapetalae</taxon>
        <taxon>asterids</taxon>
        <taxon>Ericales</taxon>
        <taxon>Theaceae</taxon>
        <taxon>Camellia</taxon>
    </lineage>
</organism>
<evidence type="ECO:0000256" key="1">
    <source>
        <dbReference type="SAM" id="Coils"/>
    </source>
</evidence>
<name>A0A4S4EC74_CAMSN</name>
<feature type="transmembrane region" description="Helical" evidence="2">
    <location>
        <begin position="12"/>
        <end position="30"/>
    </location>
</feature>
<sequence length="495" mass="56451">MGTSGWSPNKLQHILFCFSITIIFSLLASLTRYSFLYRRTIWFGSIISLSAGAAKEVADELGFFKSAGASSKDAVADLLGILLAPASAPVYINVEETLNTLKYANRARNIQNKPVVNRDVMSNEMQNMRQQLEYLQAELNKELSRELHEYHSRRAVVEPRETDAEDGSCFVKRDGLKRGLQSMDASGYPMGEAMTGENYMEIDEAVAKEWEHALLRTTMGKEFNELNKRLEQKESEMKHFGGSNTEALSQHFEKRILKLEEEKKTVQQERDRLLAKIENLAAASNGQRQKMHKAYAQKLKSLETQILDLKKKQDCQLQLLKQKQRSDEAAKQLQDEIKTIKVQKVQLQHKIKHEAEQFRQWKASHEKELLQAMKVLGASPSAYSANPKSKLSNPPSLTGSAISLVSVVQIVLDDLSRAREGFVLASDLHLVYLVTPTNVEVEPDWKLYYERFMQLSTLDQNVWLKLQLFLSVCLIYYKQILPDSKIGASHMVIWH</sequence>
<dbReference type="GO" id="GO:0007018">
    <property type="term" value="P:microtubule-based movement"/>
    <property type="evidence" value="ECO:0007669"/>
    <property type="project" value="InterPro"/>
</dbReference>
<dbReference type="InterPro" id="IPR048960">
    <property type="entry name" value="POLQ-like_helical"/>
</dbReference>
<dbReference type="InterPro" id="IPR036961">
    <property type="entry name" value="Kinesin_motor_dom_sf"/>
</dbReference>
<keyword evidence="1" id="KW-0175">Coiled coil</keyword>
<gene>
    <name evidence="4" type="ORF">TEA_014317</name>
</gene>
<dbReference type="EMBL" id="SDRB02005670">
    <property type="protein sequence ID" value="THG13839.1"/>
    <property type="molecule type" value="Genomic_DNA"/>
</dbReference>
<dbReference type="Pfam" id="PF25764">
    <property type="entry name" value="KIF21A_4th"/>
    <property type="match status" value="1"/>
</dbReference>
<proteinExistence type="predicted"/>
<dbReference type="PANTHER" id="PTHR47969:SF3">
    <property type="entry name" value="KINESIN-LIKE PROTEIN KIN-4B"/>
    <property type="match status" value="1"/>
</dbReference>
<dbReference type="GO" id="GO:0007052">
    <property type="term" value="P:mitotic spindle organization"/>
    <property type="evidence" value="ECO:0007669"/>
    <property type="project" value="TreeGrafter"/>
</dbReference>
<dbReference type="GO" id="GO:0003777">
    <property type="term" value="F:microtubule motor activity"/>
    <property type="evidence" value="ECO:0007669"/>
    <property type="project" value="InterPro"/>
</dbReference>
<evidence type="ECO:0000259" key="3">
    <source>
        <dbReference type="Pfam" id="PF21099"/>
    </source>
</evidence>
<feature type="coiled-coil region" evidence="1">
    <location>
        <begin position="118"/>
        <end position="145"/>
    </location>
</feature>
<evidence type="ECO:0000313" key="5">
    <source>
        <dbReference type="Proteomes" id="UP000306102"/>
    </source>
</evidence>
<dbReference type="STRING" id="542762.A0A4S4EC74"/>
<feature type="domain" description="POLQ-like helical" evidence="3">
    <location>
        <begin position="410"/>
        <end position="463"/>
    </location>
</feature>
<feature type="coiled-coil region" evidence="1">
    <location>
        <begin position="216"/>
        <end position="350"/>
    </location>
</feature>
<evidence type="ECO:0000313" key="4">
    <source>
        <dbReference type="EMBL" id="THG13839.1"/>
    </source>
</evidence>
<dbReference type="Pfam" id="PF21099">
    <property type="entry name" value="POLQ_helical"/>
    <property type="match status" value="1"/>
</dbReference>
<keyword evidence="2" id="KW-0812">Transmembrane</keyword>
<accession>A0A4S4EC74</accession>
<evidence type="ECO:0000256" key="2">
    <source>
        <dbReference type="SAM" id="Phobius"/>
    </source>
</evidence>